<reference evidence="1" key="1">
    <citation type="submission" date="2020-07" db="EMBL/GenBank/DDBJ databases">
        <title>Multicomponent nature underlies the extraordinary mechanical properties of spider dragline silk.</title>
        <authorList>
            <person name="Kono N."/>
            <person name="Nakamura H."/>
            <person name="Mori M."/>
            <person name="Yoshida Y."/>
            <person name="Ohtoshi R."/>
            <person name="Malay A.D."/>
            <person name="Moran D.A.P."/>
            <person name="Tomita M."/>
            <person name="Numata K."/>
            <person name="Arakawa K."/>
        </authorList>
    </citation>
    <scope>NUCLEOTIDE SEQUENCE</scope>
</reference>
<comment type="caution">
    <text evidence="1">The sequence shown here is derived from an EMBL/GenBank/DDBJ whole genome shotgun (WGS) entry which is preliminary data.</text>
</comment>
<dbReference type="EMBL" id="BMAO01028960">
    <property type="protein sequence ID" value="GFR28472.1"/>
    <property type="molecule type" value="Genomic_DNA"/>
</dbReference>
<gene>
    <name evidence="1" type="ORF">TNCT_619391</name>
</gene>
<protein>
    <submittedName>
        <fullName evidence="1">Uncharacterized protein</fullName>
    </submittedName>
</protein>
<keyword evidence="2" id="KW-1185">Reference proteome</keyword>
<evidence type="ECO:0000313" key="1">
    <source>
        <dbReference type="EMBL" id="GFR28472.1"/>
    </source>
</evidence>
<dbReference type="Proteomes" id="UP000887116">
    <property type="component" value="Unassembled WGS sequence"/>
</dbReference>
<evidence type="ECO:0000313" key="2">
    <source>
        <dbReference type="Proteomes" id="UP000887116"/>
    </source>
</evidence>
<name>A0A8X6HQT2_TRICU</name>
<organism evidence="1 2">
    <name type="scientific">Trichonephila clavata</name>
    <name type="common">Joro spider</name>
    <name type="synonym">Nephila clavata</name>
    <dbReference type="NCBI Taxonomy" id="2740835"/>
    <lineage>
        <taxon>Eukaryota</taxon>
        <taxon>Metazoa</taxon>
        <taxon>Ecdysozoa</taxon>
        <taxon>Arthropoda</taxon>
        <taxon>Chelicerata</taxon>
        <taxon>Arachnida</taxon>
        <taxon>Araneae</taxon>
        <taxon>Araneomorphae</taxon>
        <taxon>Entelegynae</taxon>
        <taxon>Araneoidea</taxon>
        <taxon>Nephilidae</taxon>
        <taxon>Trichonephila</taxon>
    </lineage>
</organism>
<sequence>MCNKNYISPKLVPNIIKSCYYQTIPNDTAAATDPFYEDGPLQDHLDMQITRLLTTSSDERDSRKSIDFWKRRLVRIKVVGPPPSSPWLVCWGSFWVGDRESSCCLRLMRWA</sequence>
<accession>A0A8X6HQT2</accession>
<dbReference type="AlphaFoldDB" id="A0A8X6HQT2"/>
<proteinExistence type="predicted"/>